<reference evidence="2" key="1">
    <citation type="submission" date="2015-01" db="EMBL/GenBank/DDBJ databases">
        <authorList>
            <person name="Aksoy S."/>
            <person name="Warren W."/>
            <person name="Wilson R.K."/>
        </authorList>
    </citation>
    <scope>NUCLEOTIDE SEQUENCE [LARGE SCALE GENOMIC DNA]</scope>
    <source>
        <strain evidence="2">IAEA</strain>
    </source>
</reference>
<keyword evidence="2" id="KW-1185">Reference proteome</keyword>
<accession>A0A1B0BNX1</accession>
<evidence type="ECO:0000313" key="1">
    <source>
        <dbReference type="EnsemblMetazoa" id="GPPI035930-PA"/>
    </source>
</evidence>
<organism evidence="1 2">
    <name type="scientific">Glossina palpalis gambiensis</name>
    <dbReference type="NCBI Taxonomy" id="67801"/>
    <lineage>
        <taxon>Eukaryota</taxon>
        <taxon>Metazoa</taxon>
        <taxon>Ecdysozoa</taxon>
        <taxon>Arthropoda</taxon>
        <taxon>Hexapoda</taxon>
        <taxon>Insecta</taxon>
        <taxon>Pterygota</taxon>
        <taxon>Neoptera</taxon>
        <taxon>Endopterygota</taxon>
        <taxon>Diptera</taxon>
        <taxon>Brachycera</taxon>
        <taxon>Muscomorpha</taxon>
        <taxon>Hippoboscoidea</taxon>
        <taxon>Glossinidae</taxon>
        <taxon>Glossina</taxon>
    </lineage>
</organism>
<reference evidence="1" key="2">
    <citation type="submission" date="2020-05" db="UniProtKB">
        <authorList>
            <consortium name="EnsemblMetazoa"/>
        </authorList>
    </citation>
    <scope>IDENTIFICATION</scope>
    <source>
        <strain evidence="1">IAEA</strain>
    </source>
</reference>
<evidence type="ECO:0000313" key="2">
    <source>
        <dbReference type="Proteomes" id="UP000092460"/>
    </source>
</evidence>
<dbReference type="EMBL" id="JXJN01017634">
    <property type="status" value="NOT_ANNOTATED_CDS"/>
    <property type="molecule type" value="Genomic_DNA"/>
</dbReference>
<dbReference type="Proteomes" id="UP000092460">
    <property type="component" value="Unassembled WGS sequence"/>
</dbReference>
<dbReference type="EnsemblMetazoa" id="GPPI035930-RA">
    <property type="protein sequence ID" value="GPPI035930-PA"/>
    <property type="gene ID" value="GPPI035930"/>
</dbReference>
<proteinExistence type="predicted"/>
<dbReference type="AlphaFoldDB" id="A0A1B0BNX1"/>
<sequence length="120" mass="13371">MIGRSAEDSSLGEVFLGLGYHAECLCFAYHQIKFQLIGYRESFVNASESGTSTNEDMFSHSFNDFANEEYITEGAIHTGGQMDGCILSRRGNNLVVFANKKLKVHDLKNYSNYLNGRTNG</sequence>
<protein>
    <submittedName>
        <fullName evidence="1">Uncharacterized protein</fullName>
    </submittedName>
</protein>
<dbReference type="VEuPathDB" id="VectorBase:GPPI035930"/>
<name>A0A1B0BNX1_9MUSC</name>